<accession>A0A5J4X861</accession>
<dbReference type="AlphaFoldDB" id="A0A5J4X861"/>
<evidence type="ECO:0000313" key="2">
    <source>
        <dbReference type="EMBL" id="KAA6403431.1"/>
    </source>
</evidence>
<feature type="compositionally biased region" description="Low complexity" evidence="1">
    <location>
        <begin position="218"/>
        <end position="236"/>
    </location>
</feature>
<reference evidence="2 3" key="1">
    <citation type="submission" date="2019-03" db="EMBL/GenBank/DDBJ databases">
        <title>Single cell metagenomics reveals metabolic interactions within the superorganism composed of flagellate Streblomastix strix and complex community of Bacteroidetes bacteria on its surface.</title>
        <authorList>
            <person name="Treitli S.C."/>
            <person name="Kolisko M."/>
            <person name="Husnik F."/>
            <person name="Keeling P."/>
            <person name="Hampl V."/>
        </authorList>
    </citation>
    <scope>NUCLEOTIDE SEQUENCE [LARGE SCALE GENOMIC DNA]</scope>
    <source>
        <strain evidence="2">ST1C</strain>
    </source>
</reference>
<gene>
    <name evidence="2" type="ORF">EZS28_001041</name>
</gene>
<dbReference type="EMBL" id="SNRW01000101">
    <property type="protein sequence ID" value="KAA6403431.1"/>
    <property type="molecule type" value="Genomic_DNA"/>
</dbReference>
<evidence type="ECO:0000256" key="1">
    <source>
        <dbReference type="SAM" id="MobiDB-lite"/>
    </source>
</evidence>
<proteinExistence type="predicted"/>
<feature type="region of interest" description="Disordered" evidence="1">
    <location>
        <begin position="207"/>
        <end position="237"/>
    </location>
</feature>
<dbReference type="Proteomes" id="UP000324800">
    <property type="component" value="Unassembled WGS sequence"/>
</dbReference>
<feature type="region of interest" description="Disordered" evidence="1">
    <location>
        <begin position="256"/>
        <end position="282"/>
    </location>
</feature>
<feature type="compositionally biased region" description="Basic and acidic residues" evidence="1">
    <location>
        <begin position="426"/>
        <end position="446"/>
    </location>
</feature>
<name>A0A5J4X861_9EUKA</name>
<protein>
    <submittedName>
        <fullName evidence="2">Uncharacterized protein</fullName>
    </submittedName>
</protein>
<sequence>MKGLKKNTVPSEFYSILKTSTVFDELRADIGTMNEDALCRAFDRVSTFTALRVGDVFTNIPRDGISVVFRCLRKVTFILRNRSELGWETSLKLNKMLRTSLSFLLLSIPRVKEGMYLVKYVQAFFPGNKKFFVIQKEINQALSVVPKPLEGILRFNPKDIIGHKVHVQLVAKLIKYKFCDICTNLLSRFVEKDKYASRLNQKDKIIKHGSDDSNAKSNQNTLKNIKNQKLNQNSSKIKSDQKIKLTIKGKFSELLESDDDEEEDEDEQDNEEEDSNDDNDAPSLSFSLLRSILLPVYSMSLYVSPQEMRNQCLTLAHQLAELLTKESVLREISRDEALLQAIFVASNQTQQQLPINQQQSKQQQINTKSQATQNKVIFYEKENLQTQETMNEKVDINDQQESMKLLDGAAMSYFWDFEYEIERFKENSDEKQKNDKTNQKITEQKQKQQQQQDKSQIMNNNLNQITNATWKQKNKVDLIVSLILTTAFQMEEIIRSCALDQTNAQKGIEEFRYKLGARLLTTAPLHRHNAKAGIIILFPFLQLIESRMIENMLSMKMLNNEETKNEETQIQKIDKKSKDEQKDKKNADNTTVDNTITVIHILDQLETISSIVNSQ</sequence>
<organism evidence="2 3">
    <name type="scientific">Streblomastix strix</name>
    <dbReference type="NCBI Taxonomy" id="222440"/>
    <lineage>
        <taxon>Eukaryota</taxon>
        <taxon>Metamonada</taxon>
        <taxon>Preaxostyla</taxon>
        <taxon>Oxymonadida</taxon>
        <taxon>Streblomastigidae</taxon>
        <taxon>Streblomastix</taxon>
    </lineage>
</organism>
<comment type="caution">
    <text evidence="2">The sequence shown here is derived from an EMBL/GenBank/DDBJ whole genome shotgun (WGS) entry which is preliminary data.</text>
</comment>
<feature type="region of interest" description="Disordered" evidence="1">
    <location>
        <begin position="426"/>
        <end position="454"/>
    </location>
</feature>
<feature type="region of interest" description="Disordered" evidence="1">
    <location>
        <begin position="563"/>
        <end position="587"/>
    </location>
</feature>
<feature type="compositionally biased region" description="Acidic residues" evidence="1">
    <location>
        <begin position="256"/>
        <end position="280"/>
    </location>
</feature>
<evidence type="ECO:0000313" key="3">
    <source>
        <dbReference type="Proteomes" id="UP000324800"/>
    </source>
</evidence>